<reference evidence="3 4" key="1">
    <citation type="submission" date="2016-07" db="EMBL/GenBank/DDBJ databases">
        <title>Pervasive Adenine N6-methylation of Active Genes in Fungi.</title>
        <authorList>
            <consortium name="DOE Joint Genome Institute"/>
            <person name="Mondo S.J."/>
            <person name="Dannebaum R.O."/>
            <person name="Kuo R.C."/>
            <person name="Labutti K."/>
            <person name="Haridas S."/>
            <person name="Kuo A."/>
            <person name="Salamov A."/>
            <person name="Ahrendt S.R."/>
            <person name="Lipzen A."/>
            <person name="Sullivan W."/>
            <person name="Andreopoulos W.B."/>
            <person name="Clum A."/>
            <person name="Lindquist E."/>
            <person name="Daum C."/>
            <person name="Ramamoorthy G.K."/>
            <person name="Gryganskyi A."/>
            <person name="Culley D."/>
            <person name="Magnuson J.K."/>
            <person name="James T.Y."/>
            <person name="O'Malley M.A."/>
            <person name="Stajich J.E."/>
            <person name="Spatafora J.W."/>
            <person name="Visel A."/>
            <person name="Grigoriev I.V."/>
        </authorList>
    </citation>
    <scope>NUCLEOTIDE SEQUENCE [LARGE SCALE GENOMIC DNA]</scope>
    <source>
        <strain evidence="3 4">CBS 931.73</strain>
    </source>
</reference>
<dbReference type="AlphaFoldDB" id="A0A1Y1XRH8"/>
<evidence type="ECO:0000256" key="2">
    <source>
        <dbReference type="SAM" id="SignalP"/>
    </source>
</evidence>
<sequence>MILPRLVVLLFAVAFAACHVVNSSSDPRPRPQNPLDKRDLRSATLMKVKSKSRAVAKDQGGNRNGSVASKRLGIMIEGNKTQHDTSTPVCFACNDKSTKSLTPAPERDKCENKADELLTKNNRGLGGLG</sequence>
<keyword evidence="4" id="KW-1185">Reference proteome</keyword>
<gene>
    <name evidence="3" type="ORF">K493DRAFT_306701</name>
</gene>
<comment type="caution">
    <text evidence="3">The sequence shown here is derived from an EMBL/GenBank/DDBJ whole genome shotgun (WGS) entry which is preliminary data.</text>
</comment>
<organism evidence="3 4">
    <name type="scientific">Basidiobolus meristosporus CBS 931.73</name>
    <dbReference type="NCBI Taxonomy" id="1314790"/>
    <lineage>
        <taxon>Eukaryota</taxon>
        <taxon>Fungi</taxon>
        <taxon>Fungi incertae sedis</taxon>
        <taxon>Zoopagomycota</taxon>
        <taxon>Entomophthoromycotina</taxon>
        <taxon>Basidiobolomycetes</taxon>
        <taxon>Basidiobolales</taxon>
        <taxon>Basidiobolaceae</taxon>
        <taxon>Basidiobolus</taxon>
    </lineage>
</organism>
<evidence type="ECO:0000313" key="3">
    <source>
        <dbReference type="EMBL" id="ORX88369.1"/>
    </source>
</evidence>
<proteinExistence type="predicted"/>
<feature type="signal peptide" evidence="2">
    <location>
        <begin position="1"/>
        <end position="18"/>
    </location>
</feature>
<protein>
    <submittedName>
        <fullName evidence="3">Uncharacterized protein</fullName>
    </submittedName>
</protein>
<dbReference type="PROSITE" id="PS51257">
    <property type="entry name" value="PROKAR_LIPOPROTEIN"/>
    <property type="match status" value="1"/>
</dbReference>
<dbReference type="EMBL" id="MCFE01000534">
    <property type="protein sequence ID" value="ORX88369.1"/>
    <property type="molecule type" value="Genomic_DNA"/>
</dbReference>
<feature type="region of interest" description="Disordered" evidence="1">
    <location>
        <begin position="22"/>
        <end position="70"/>
    </location>
</feature>
<keyword evidence="2" id="KW-0732">Signal</keyword>
<accession>A0A1Y1XRH8</accession>
<evidence type="ECO:0000313" key="4">
    <source>
        <dbReference type="Proteomes" id="UP000193498"/>
    </source>
</evidence>
<name>A0A1Y1XRH8_9FUNG</name>
<dbReference type="Proteomes" id="UP000193498">
    <property type="component" value="Unassembled WGS sequence"/>
</dbReference>
<evidence type="ECO:0000256" key="1">
    <source>
        <dbReference type="SAM" id="MobiDB-lite"/>
    </source>
</evidence>
<dbReference type="InParanoid" id="A0A1Y1XRH8"/>
<feature type="chain" id="PRO_5012553447" evidence="2">
    <location>
        <begin position="19"/>
        <end position="129"/>
    </location>
</feature>